<dbReference type="Pfam" id="PF00583">
    <property type="entry name" value="Acetyltransf_1"/>
    <property type="match status" value="1"/>
</dbReference>
<dbReference type="RefSeq" id="WP_201673018.1">
    <property type="nucleotide sequence ID" value="NZ_JAEQNE010000001.1"/>
</dbReference>
<dbReference type="Proteomes" id="UP000599109">
    <property type="component" value="Unassembled WGS sequence"/>
</dbReference>
<dbReference type="SUPFAM" id="SSF55729">
    <property type="entry name" value="Acyl-CoA N-acyltransferases (Nat)"/>
    <property type="match status" value="1"/>
</dbReference>
<evidence type="ECO:0000256" key="1">
    <source>
        <dbReference type="ARBA" id="ARBA00022679"/>
    </source>
</evidence>
<dbReference type="PROSITE" id="PS51186">
    <property type="entry name" value="GNAT"/>
    <property type="match status" value="1"/>
</dbReference>
<dbReference type="AlphaFoldDB" id="A0A936YYD6"/>
<evidence type="ECO:0000259" key="3">
    <source>
        <dbReference type="PROSITE" id="PS51186"/>
    </source>
</evidence>
<keyword evidence="1" id="KW-0808">Transferase</keyword>
<keyword evidence="2" id="KW-0012">Acyltransferase</keyword>
<dbReference type="Gene3D" id="3.40.630.30">
    <property type="match status" value="1"/>
</dbReference>
<reference evidence="4 5" key="1">
    <citation type="journal article" date="2017" name="Int. J. Syst. Evol. Microbiol.">
        <title>Ramlibacter monticola sp. nov., isolated from forest soil.</title>
        <authorList>
            <person name="Chaudhary D.K."/>
            <person name="Kim J."/>
        </authorList>
    </citation>
    <scope>NUCLEOTIDE SEQUENCE [LARGE SCALE GENOMIC DNA]</scope>
    <source>
        <strain evidence="4 5">KACC 19175</strain>
    </source>
</reference>
<dbReference type="CDD" id="cd04301">
    <property type="entry name" value="NAT_SF"/>
    <property type="match status" value="1"/>
</dbReference>
<name>A0A936YYD6_9BURK</name>
<evidence type="ECO:0000313" key="5">
    <source>
        <dbReference type="Proteomes" id="UP000599109"/>
    </source>
</evidence>
<organism evidence="4 5">
    <name type="scientific">Ramlibacter monticola</name>
    <dbReference type="NCBI Taxonomy" id="1926872"/>
    <lineage>
        <taxon>Bacteria</taxon>
        <taxon>Pseudomonadati</taxon>
        <taxon>Pseudomonadota</taxon>
        <taxon>Betaproteobacteria</taxon>
        <taxon>Burkholderiales</taxon>
        <taxon>Comamonadaceae</taxon>
        <taxon>Ramlibacter</taxon>
    </lineage>
</organism>
<dbReference type="InterPro" id="IPR016181">
    <property type="entry name" value="Acyl_CoA_acyltransferase"/>
</dbReference>
<proteinExistence type="predicted"/>
<dbReference type="InterPro" id="IPR000182">
    <property type="entry name" value="GNAT_dom"/>
</dbReference>
<evidence type="ECO:0000313" key="4">
    <source>
        <dbReference type="EMBL" id="MBL0390416.1"/>
    </source>
</evidence>
<dbReference type="GO" id="GO:0016747">
    <property type="term" value="F:acyltransferase activity, transferring groups other than amino-acyl groups"/>
    <property type="evidence" value="ECO:0007669"/>
    <property type="project" value="InterPro"/>
</dbReference>
<sequence length="157" mass="17556">MRAEIAIQLATPADAVDIACLSRDSIEQGLPWRWTPARVQRCIRDGATNVAVARQQEAFCGFGIMRYGEEDAHLLLLAVHPEQRRLGIGSALLAWLEEVARAAGVACVRLEARQQNEAARCFYNEHGYHESALRNDRYASSVHGVTLEKWLRVETQA</sequence>
<dbReference type="PANTHER" id="PTHR43877">
    <property type="entry name" value="AMINOALKYLPHOSPHONATE N-ACETYLTRANSFERASE-RELATED-RELATED"/>
    <property type="match status" value="1"/>
</dbReference>
<evidence type="ECO:0000256" key="2">
    <source>
        <dbReference type="ARBA" id="ARBA00023315"/>
    </source>
</evidence>
<keyword evidence="5" id="KW-1185">Reference proteome</keyword>
<dbReference type="EMBL" id="JAEQNE010000001">
    <property type="protein sequence ID" value="MBL0390416.1"/>
    <property type="molecule type" value="Genomic_DNA"/>
</dbReference>
<gene>
    <name evidence="4" type="ORF">JJ685_04605</name>
</gene>
<comment type="caution">
    <text evidence="4">The sequence shown here is derived from an EMBL/GenBank/DDBJ whole genome shotgun (WGS) entry which is preliminary data.</text>
</comment>
<protein>
    <submittedName>
        <fullName evidence="4">GNAT family N-acetyltransferase</fullName>
    </submittedName>
</protein>
<feature type="domain" description="N-acetyltransferase" evidence="3">
    <location>
        <begin position="5"/>
        <end position="152"/>
    </location>
</feature>
<accession>A0A936YYD6</accession>
<dbReference type="InterPro" id="IPR050832">
    <property type="entry name" value="Bact_Acetyltransf"/>
</dbReference>